<evidence type="ECO:0000313" key="14">
    <source>
        <dbReference type="Proteomes" id="UP000605259"/>
    </source>
</evidence>
<dbReference type="AlphaFoldDB" id="A0A917AIB6"/>
<keyword evidence="5 11" id="KW-0812">Transmembrane</keyword>
<evidence type="ECO:0000256" key="6">
    <source>
        <dbReference type="ARBA" id="ARBA00022989"/>
    </source>
</evidence>
<evidence type="ECO:0000256" key="12">
    <source>
        <dbReference type="SAM" id="SignalP"/>
    </source>
</evidence>
<feature type="compositionally biased region" description="Basic and acidic residues" evidence="10">
    <location>
        <begin position="544"/>
        <end position="558"/>
    </location>
</feature>
<evidence type="ECO:0000256" key="9">
    <source>
        <dbReference type="ARBA" id="ARBA00046722"/>
    </source>
</evidence>
<evidence type="ECO:0000256" key="1">
    <source>
        <dbReference type="ARBA" id="ARBA00004651"/>
    </source>
</evidence>
<comment type="similarity">
    <text evidence="2">Belongs to the EsaA family.</text>
</comment>
<evidence type="ECO:0000256" key="8">
    <source>
        <dbReference type="ARBA" id="ARBA00023136"/>
    </source>
</evidence>
<evidence type="ECO:0000256" key="11">
    <source>
        <dbReference type="SAM" id="Phobius"/>
    </source>
</evidence>
<comment type="subunit">
    <text evidence="9">Homodimer. Interacts with EssB.</text>
</comment>
<feature type="transmembrane region" description="Helical" evidence="11">
    <location>
        <begin position="1011"/>
        <end position="1033"/>
    </location>
</feature>
<evidence type="ECO:0000256" key="4">
    <source>
        <dbReference type="ARBA" id="ARBA00022475"/>
    </source>
</evidence>
<proteinExistence type="inferred from homology"/>
<accession>A0A917AIB6</accession>
<dbReference type="InterPro" id="IPR023838">
    <property type="entry name" value="T7SS_EsaA"/>
</dbReference>
<comment type="caution">
    <text evidence="13">The sequence shown here is derived from an EMBL/GenBank/DDBJ whole genome shotgun (WGS) entry which is preliminary data.</text>
</comment>
<evidence type="ECO:0000256" key="2">
    <source>
        <dbReference type="ARBA" id="ARBA00008338"/>
    </source>
</evidence>
<feature type="region of interest" description="Disordered" evidence="10">
    <location>
        <begin position="544"/>
        <end position="640"/>
    </location>
</feature>
<feature type="transmembrane region" description="Helical" evidence="11">
    <location>
        <begin position="935"/>
        <end position="954"/>
    </location>
</feature>
<protein>
    <recommendedName>
        <fullName evidence="3">Type VII secretion system accessory factor EsaA</fullName>
    </recommendedName>
</protein>
<feature type="compositionally biased region" description="Pro residues" evidence="10">
    <location>
        <begin position="559"/>
        <end position="568"/>
    </location>
</feature>
<dbReference type="PANTHER" id="PTHR43077:SF10">
    <property type="entry name" value="TRANSPORT PERMEASE PROTEIN"/>
    <property type="match status" value="1"/>
</dbReference>
<keyword evidence="6 11" id="KW-1133">Transmembrane helix</keyword>
<evidence type="ECO:0000256" key="3">
    <source>
        <dbReference type="ARBA" id="ARBA00020819"/>
    </source>
</evidence>
<keyword evidence="8 11" id="KW-0472">Membrane</keyword>
<feature type="compositionally biased region" description="Pro residues" evidence="10">
    <location>
        <begin position="595"/>
        <end position="604"/>
    </location>
</feature>
<feature type="transmembrane region" description="Helical" evidence="11">
    <location>
        <begin position="1094"/>
        <end position="1116"/>
    </location>
</feature>
<dbReference type="InterPro" id="IPR051328">
    <property type="entry name" value="T7SS_ABC-Transporter"/>
</dbReference>
<evidence type="ECO:0000256" key="5">
    <source>
        <dbReference type="ARBA" id="ARBA00022692"/>
    </source>
</evidence>
<gene>
    <name evidence="13" type="ORF">GCM10007140_01950</name>
</gene>
<keyword evidence="4" id="KW-1003">Cell membrane</keyword>
<keyword evidence="12" id="KW-0732">Signal</keyword>
<keyword evidence="14" id="KW-1185">Reference proteome</keyword>
<feature type="compositionally biased region" description="Basic and acidic residues" evidence="10">
    <location>
        <begin position="624"/>
        <end position="640"/>
    </location>
</feature>
<evidence type="ECO:0000256" key="10">
    <source>
        <dbReference type="SAM" id="MobiDB-lite"/>
    </source>
</evidence>
<reference evidence="13" key="1">
    <citation type="journal article" date="2014" name="Int. J. Syst. Evol. Microbiol.">
        <title>Complete genome sequence of Corynebacterium casei LMG S-19264T (=DSM 44701T), isolated from a smear-ripened cheese.</title>
        <authorList>
            <consortium name="US DOE Joint Genome Institute (JGI-PGF)"/>
            <person name="Walter F."/>
            <person name="Albersmeier A."/>
            <person name="Kalinowski J."/>
            <person name="Ruckert C."/>
        </authorList>
    </citation>
    <scope>NUCLEOTIDE SEQUENCE</scope>
    <source>
        <strain evidence="13">CGMCC 1.12698</strain>
    </source>
</reference>
<dbReference type="Gene3D" id="3.40.1710.10">
    <property type="entry name" value="abc type-2 transporter like domain"/>
    <property type="match status" value="1"/>
</dbReference>
<dbReference type="PANTHER" id="PTHR43077">
    <property type="entry name" value="TRANSPORT PERMEASE YVFS-RELATED"/>
    <property type="match status" value="1"/>
</dbReference>
<dbReference type="NCBIfam" id="TIGR03929">
    <property type="entry name" value="T7_esaA_Nterm"/>
    <property type="match status" value="1"/>
</dbReference>
<name>A0A917AIB6_9BACI</name>
<comment type="subcellular location">
    <subcellularLocation>
        <location evidence="1">Cell membrane</location>
        <topology evidence="1">Multi-pass membrane protein</topology>
    </subcellularLocation>
</comment>
<feature type="transmembrane region" description="Helical" evidence="11">
    <location>
        <begin position="1040"/>
        <end position="1062"/>
    </location>
</feature>
<dbReference type="Proteomes" id="UP000605259">
    <property type="component" value="Unassembled WGS sequence"/>
</dbReference>
<feature type="chain" id="PRO_5039329480" description="Type VII secretion system accessory factor EsaA" evidence="12">
    <location>
        <begin position="26"/>
        <end position="1134"/>
    </location>
</feature>
<evidence type="ECO:0000313" key="13">
    <source>
        <dbReference type="EMBL" id="GGE55244.1"/>
    </source>
</evidence>
<dbReference type="RefSeq" id="WP_229722107.1">
    <property type="nucleotide sequence ID" value="NZ_BMFK01000001.1"/>
</dbReference>
<dbReference type="EMBL" id="BMFK01000001">
    <property type="protein sequence ID" value="GGE55244.1"/>
    <property type="molecule type" value="Genomic_DNA"/>
</dbReference>
<feature type="compositionally biased region" description="Basic and acidic residues" evidence="10">
    <location>
        <begin position="569"/>
        <end position="586"/>
    </location>
</feature>
<evidence type="ECO:0000256" key="7">
    <source>
        <dbReference type="ARBA" id="ARBA00023026"/>
    </source>
</evidence>
<organism evidence="13 14">
    <name type="scientific">Priestia taiwanensis</name>
    <dbReference type="NCBI Taxonomy" id="1347902"/>
    <lineage>
        <taxon>Bacteria</taxon>
        <taxon>Bacillati</taxon>
        <taxon>Bacillota</taxon>
        <taxon>Bacilli</taxon>
        <taxon>Bacillales</taxon>
        <taxon>Bacillaceae</taxon>
        <taxon>Priestia</taxon>
    </lineage>
</organism>
<feature type="signal peptide" evidence="12">
    <location>
        <begin position="1"/>
        <end position="25"/>
    </location>
</feature>
<reference evidence="13" key="2">
    <citation type="submission" date="2020-09" db="EMBL/GenBank/DDBJ databases">
        <authorList>
            <person name="Sun Q."/>
            <person name="Zhou Y."/>
        </authorList>
    </citation>
    <scope>NUCLEOTIDE SEQUENCE</scope>
    <source>
        <strain evidence="13">CGMCC 1.12698</strain>
    </source>
</reference>
<keyword evidence="7" id="KW-0843">Virulence</keyword>
<sequence>MKNLRWSILLFIALVLTISSSTSYLAVNHVAVENQENKVERMTIALVNEDQGSSFEGEQIDFGSQFVKNVTKDTNHEWYVVSRGVAENGLTSNNYNMMIVIPNDFSQKALTINEEVPEKVMLTYKVNATGDNAIKEKAETAATVILEDFNKRIIDVYFASIIGKLQDAQDNISTVIKKGEMLAGTYESNIHNPLANYTNQFKSIHSYTNESKGSFENFQGILESFKSRINSSKEQNVAYQNQFSNFMKLQEDNKALPSVFTQNLTQFNQTMSTDDVMKQLARLETTNTALHNQFQSIEGQSTLLSKANALQVYIQDVNGKIIDYDTDLTAKLEGDVQAKIKEKLMAHLTNKSGKDQDNNDAKDLYLYTFFQQPSDTVNRKVESLINKLPSMSVEEIEQLDLLEDTKNELKNVMLVAAKYNEENDHQYQGGNKTPLAETIEKVKASLTKDGISFTDSDKVGKMESEQTFTLNIPKGFYLPKDKESLKIDGKDYTAEYIQKGSVTLPAREEGNINVQVHLQLEEGNKDVDIFNPVNWQWTLKHHNEKTTVTEDGGTEKPTDPPTDPLPPPDKPDTATKNIHAVDKPEDPSSGNGSDPTPPTDPTPPDNGNGTDKPTDPTPPDNGDGTDKPTDPTPPKNKETLIERTNDYLKHTKTEDLHPNTTNVFVKDAIKTVKSYQQLSSLLNLYYGLDMENADLQAKLAEGTLQEIATEDSLYYMFNKQSIVDAVSTYVASEITAEVTEELNTLKTKVTEYLKLVEQVNADSGELTTILTKAISDANEQNTHVTKLLGDLKTWRDTSMKLLEEQGKINIERQNEQQKTIELDSGFKTLLAEAERLSADSENTELSADQVYETFERINTEADKIQLSGENVVSEASNLLTEFDTKMFDDKNFAKNFTQILANSRIGDEQNEHLYEFLSNPVQKKNDGTIVGGDLFTPYLIVIVCFIVALFTAYVTASQGKKHRQKNDFEEEQSIAFKNLPVTAVTACIAIVEGVIIGAISGRLLEFQHAKYLMFIGMITLIMLAFVLVSTYLLRQIKMVGMFVILIFLSIYLFLTDAVGVHIDKSSYLAKIREFSPLHFTEGFLYSFISDEKNWHIAAFVFAILSVVAFVANLFVIKFKKEGEGTNDETKEQVG</sequence>
<dbReference type="GO" id="GO:0005886">
    <property type="term" value="C:plasma membrane"/>
    <property type="evidence" value="ECO:0007669"/>
    <property type="project" value="UniProtKB-SubCell"/>
</dbReference>
<feature type="transmembrane region" description="Helical" evidence="11">
    <location>
        <begin position="975"/>
        <end position="999"/>
    </location>
</feature>